<protein>
    <submittedName>
        <fullName evidence="1">Uncharacterized protein</fullName>
    </submittedName>
</protein>
<sequence>MLHYLDILDASLYDMHKATGEANRGEFSNPVWSLDKRKIYRPNIEF</sequence>
<accession>A0A645IGD5</accession>
<dbReference type="AlphaFoldDB" id="A0A645IGD5"/>
<evidence type="ECO:0000313" key="1">
    <source>
        <dbReference type="EMBL" id="MPN50026.1"/>
    </source>
</evidence>
<reference evidence="1" key="1">
    <citation type="submission" date="2019-08" db="EMBL/GenBank/DDBJ databases">
        <authorList>
            <person name="Kucharzyk K."/>
            <person name="Murdoch R.W."/>
            <person name="Higgins S."/>
            <person name="Loffler F."/>
        </authorList>
    </citation>
    <scope>NUCLEOTIDE SEQUENCE</scope>
</reference>
<proteinExistence type="predicted"/>
<organism evidence="1">
    <name type="scientific">bioreactor metagenome</name>
    <dbReference type="NCBI Taxonomy" id="1076179"/>
    <lineage>
        <taxon>unclassified sequences</taxon>
        <taxon>metagenomes</taxon>
        <taxon>ecological metagenomes</taxon>
    </lineage>
</organism>
<name>A0A645IGD5_9ZZZZ</name>
<comment type="caution">
    <text evidence="1">The sequence shown here is derived from an EMBL/GenBank/DDBJ whole genome shotgun (WGS) entry which is preliminary data.</text>
</comment>
<gene>
    <name evidence="1" type="ORF">SDC9_197651</name>
</gene>
<dbReference type="EMBL" id="VSSQ01113818">
    <property type="protein sequence ID" value="MPN50026.1"/>
    <property type="molecule type" value="Genomic_DNA"/>
</dbReference>